<feature type="region of interest" description="Disordered" evidence="2">
    <location>
        <begin position="127"/>
        <end position="147"/>
    </location>
</feature>
<keyword evidence="1" id="KW-0479">Metal-binding</keyword>
<gene>
    <name evidence="4" type="ORF">ACH4TF_05090</name>
</gene>
<dbReference type="PANTHER" id="PTHR35848:SF6">
    <property type="entry name" value="CUPIN TYPE-2 DOMAIN-CONTAINING PROTEIN"/>
    <property type="match status" value="1"/>
</dbReference>
<name>A0ABW7T206_9ACTN</name>
<comment type="caution">
    <text evidence="4">The sequence shown here is derived from an EMBL/GenBank/DDBJ whole genome shotgun (WGS) entry which is preliminary data.</text>
</comment>
<evidence type="ECO:0000256" key="2">
    <source>
        <dbReference type="SAM" id="MobiDB-lite"/>
    </source>
</evidence>
<organism evidence="4 5">
    <name type="scientific">Streptomyces abikoensis</name>
    <dbReference type="NCBI Taxonomy" id="97398"/>
    <lineage>
        <taxon>Bacteria</taxon>
        <taxon>Bacillati</taxon>
        <taxon>Actinomycetota</taxon>
        <taxon>Actinomycetes</taxon>
        <taxon>Kitasatosporales</taxon>
        <taxon>Streptomycetaceae</taxon>
        <taxon>Streptomyces</taxon>
    </lineage>
</organism>
<dbReference type="Proteomes" id="UP001611162">
    <property type="component" value="Unassembled WGS sequence"/>
</dbReference>
<dbReference type="InterPro" id="IPR011051">
    <property type="entry name" value="RmlC_Cupin_sf"/>
</dbReference>
<evidence type="ECO:0000313" key="4">
    <source>
        <dbReference type="EMBL" id="MFI0909818.1"/>
    </source>
</evidence>
<proteinExistence type="predicted"/>
<feature type="domain" description="Cupin type-2" evidence="3">
    <location>
        <begin position="52"/>
        <end position="118"/>
    </location>
</feature>
<dbReference type="SUPFAM" id="SSF51182">
    <property type="entry name" value="RmlC-like cupins"/>
    <property type="match status" value="1"/>
</dbReference>
<dbReference type="RefSeq" id="WP_397612213.1">
    <property type="nucleotide sequence ID" value="NZ_JBIRRB010000001.1"/>
</dbReference>
<accession>A0ABW7T206</accession>
<dbReference type="EMBL" id="JBIRRB010000001">
    <property type="protein sequence ID" value="MFI0909818.1"/>
    <property type="molecule type" value="Genomic_DNA"/>
</dbReference>
<keyword evidence="5" id="KW-1185">Reference proteome</keyword>
<evidence type="ECO:0000259" key="3">
    <source>
        <dbReference type="Pfam" id="PF07883"/>
    </source>
</evidence>
<dbReference type="InterPro" id="IPR013096">
    <property type="entry name" value="Cupin_2"/>
</dbReference>
<reference evidence="4 5" key="1">
    <citation type="submission" date="2024-10" db="EMBL/GenBank/DDBJ databases">
        <title>The Natural Products Discovery Center: Release of the First 8490 Sequenced Strains for Exploring Actinobacteria Biosynthetic Diversity.</title>
        <authorList>
            <person name="Kalkreuter E."/>
            <person name="Kautsar S.A."/>
            <person name="Yang D."/>
            <person name="Bader C.D."/>
            <person name="Teijaro C.N."/>
            <person name="Fluegel L."/>
            <person name="Davis C.M."/>
            <person name="Simpson J.R."/>
            <person name="Lauterbach L."/>
            <person name="Steele A.D."/>
            <person name="Gui C."/>
            <person name="Meng S."/>
            <person name="Li G."/>
            <person name="Viehrig K."/>
            <person name="Ye F."/>
            <person name="Su P."/>
            <person name="Kiefer A.F."/>
            <person name="Nichols A."/>
            <person name="Cepeda A.J."/>
            <person name="Yan W."/>
            <person name="Fan B."/>
            <person name="Jiang Y."/>
            <person name="Adhikari A."/>
            <person name="Zheng C.-J."/>
            <person name="Schuster L."/>
            <person name="Cowan T.M."/>
            <person name="Smanski M.J."/>
            <person name="Chevrette M.G."/>
            <person name="De Carvalho L.P.S."/>
            <person name="Shen B."/>
        </authorList>
    </citation>
    <scope>NUCLEOTIDE SEQUENCE [LARGE SCALE GENOMIC DNA]</scope>
    <source>
        <strain evidence="4 5">NPDC020979</strain>
    </source>
</reference>
<dbReference type="InterPro" id="IPR051610">
    <property type="entry name" value="GPI/OXD"/>
</dbReference>
<dbReference type="Gene3D" id="2.60.120.10">
    <property type="entry name" value="Jelly Rolls"/>
    <property type="match status" value="2"/>
</dbReference>
<evidence type="ECO:0000313" key="5">
    <source>
        <dbReference type="Proteomes" id="UP001611162"/>
    </source>
</evidence>
<dbReference type="InterPro" id="IPR014710">
    <property type="entry name" value="RmlC-like_jellyroll"/>
</dbReference>
<sequence length="255" mass="26633">MSAGTPPAAVLLADVTAPADVHGVHGAKGLSHWKCLAGRHDLAGEWEAVEWASIPPGGVSGEHRHTRTEELYFLLSGEGEMYLDGTPHPVAAGSLVLTGLGTVHGLKNTGTTRLDWLVAEIRSPRTSRALRGRTGNPPSAAPRQTEDDVNAKVHHLSDEQRIDPTDILTGPLKSIETVVVAPGGHLELSSTDTEHTVFVLSGSGSATTADSEAALRAGVAVTLPKGTSARLTAEAEGLRLFHAELSLAAPAVEER</sequence>
<dbReference type="PANTHER" id="PTHR35848">
    <property type="entry name" value="OXALATE-BINDING PROTEIN"/>
    <property type="match status" value="1"/>
</dbReference>
<dbReference type="Pfam" id="PF07883">
    <property type="entry name" value="Cupin_2"/>
    <property type="match status" value="1"/>
</dbReference>
<protein>
    <submittedName>
        <fullName evidence="4">Cupin domain-containing protein</fullName>
    </submittedName>
</protein>
<evidence type="ECO:0000256" key="1">
    <source>
        <dbReference type="ARBA" id="ARBA00022723"/>
    </source>
</evidence>